<feature type="domain" description="GyrI-like small molecule binding" evidence="1">
    <location>
        <begin position="6"/>
        <end position="157"/>
    </location>
</feature>
<reference evidence="2 3" key="1">
    <citation type="journal article" date="2015" name="Nature">
        <title>rRNA introns, odd ribosomes, and small enigmatic genomes across a large radiation of phyla.</title>
        <authorList>
            <person name="Brown C.T."/>
            <person name="Hug L.A."/>
            <person name="Thomas B.C."/>
            <person name="Sharon I."/>
            <person name="Castelle C.J."/>
            <person name="Singh A."/>
            <person name="Wilkins M.J."/>
            <person name="Williams K.H."/>
            <person name="Banfield J.F."/>
        </authorList>
    </citation>
    <scope>NUCLEOTIDE SEQUENCE [LARGE SCALE GENOMIC DNA]</scope>
</reference>
<dbReference type="Proteomes" id="UP000034487">
    <property type="component" value="Unassembled WGS sequence"/>
</dbReference>
<comment type="caution">
    <text evidence="2">The sequence shown here is derived from an EMBL/GenBank/DDBJ whole genome shotgun (WGS) entry which is preliminary data.</text>
</comment>
<gene>
    <name evidence="2" type="ORF">UX60_C0013G0007</name>
</gene>
<dbReference type="Gene3D" id="3.20.80.10">
    <property type="entry name" value="Regulatory factor, effector binding domain"/>
    <property type="match status" value="1"/>
</dbReference>
<dbReference type="EMBL" id="LCMV01000013">
    <property type="protein sequence ID" value="KKU43986.1"/>
    <property type="molecule type" value="Genomic_DNA"/>
</dbReference>
<evidence type="ECO:0000313" key="2">
    <source>
        <dbReference type="EMBL" id="KKU43986.1"/>
    </source>
</evidence>
<organism evidence="2 3">
    <name type="scientific">Berkelbacteria bacterium GW2011_GWA2_46_7</name>
    <dbReference type="NCBI Taxonomy" id="1618335"/>
    <lineage>
        <taxon>Bacteria</taxon>
        <taxon>Candidatus Berkelbacteria</taxon>
    </lineage>
</organism>
<evidence type="ECO:0000313" key="3">
    <source>
        <dbReference type="Proteomes" id="UP000034487"/>
    </source>
</evidence>
<dbReference type="InterPro" id="IPR011256">
    <property type="entry name" value="Reg_factor_effector_dom_sf"/>
</dbReference>
<dbReference type="AlphaFoldDB" id="A0A0G1QG61"/>
<dbReference type="InterPro" id="IPR029442">
    <property type="entry name" value="GyrI-like"/>
</dbReference>
<protein>
    <recommendedName>
        <fullName evidence="1">GyrI-like small molecule binding domain-containing protein</fullName>
    </recommendedName>
</protein>
<proteinExistence type="predicted"/>
<name>A0A0G1QG61_9BACT</name>
<evidence type="ECO:0000259" key="1">
    <source>
        <dbReference type="Pfam" id="PF06445"/>
    </source>
</evidence>
<sequence length="168" mass="19140">MKAFVPRITKLPDRKVVTVTSFGDPNKVMEPYMKALYGAVYWAKMGVYKPKGVKMELGKLTARWPDAHLKPKSEWTGIWGVPVPDYVKPSDLKQKDPKIKVTIETWKGGEYTEVLYIGAYADEGPTIKALHEFIKESGYKLFGPHEEEYLSRPGPKAKTIIRNLIEKQ</sequence>
<dbReference type="Pfam" id="PF06445">
    <property type="entry name" value="GyrI-like"/>
    <property type="match status" value="1"/>
</dbReference>
<accession>A0A0G1QG61</accession>
<dbReference type="SUPFAM" id="SSF55136">
    <property type="entry name" value="Probable bacterial effector-binding domain"/>
    <property type="match status" value="1"/>
</dbReference>